<evidence type="ECO:0000313" key="1">
    <source>
        <dbReference type="EMBL" id="SDJ19369.1"/>
    </source>
</evidence>
<dbReference type="RefSeq" id="WP_074589086.1">
    <property type="nucleotide sequence ID" value="NZ_FNEI01000008.1"/>
</dbReference>
<sequence>MSGRHRGKPGMGPGIGALPRTLKLAGRLLPRQFNDEIRLAKLEAKEKGARLGMAGAFAGVALVFVMLLVIALVVAAILGLATIMPGWLAALVVSAAFLLIIAIGGLVAAAQFKKAQPLLPAEAIRGIKHDLGVLKEGSDFDASILDPDSEAYKAAKAAKEEAARKAKEEAAAKEEARHRDEPPAPTKDELLRRLQQRRDHLAGVRDQLGSELDLKTQGRFFQDLASEKIDDGRKLAEDLGKRLPEGLTGRLAGRWKEILAFFASAAVLAVGLRRLFRK</sequence>
<dbReference type="EMBL" id="FNEI01000008">
    <property type="protein sequence ID" value="SDJ19369.1"/>
    <property type="molecule type" value="Genomic_DNA"/>
</dbReference>
<organism evidence="1 2">
    <name type="scientific">Arthrobacter cupressi</name>
    <dbReference type="NCBI Taxonomy" id="1045773"/>
    <lineage>
        <taxon>Bacteria</taxon>
        <taxon>Bacillati</taxon>
        <taxon>Actinomycetota</taxon>
        <taxon>Actinomycetes</taxon>
        <taxon>Micrococcales</taxon>
        <taxon>Micrococcaceae</taxon>
        <taxon>Arthrobacter</taxon>
    </lineage>
</organism>
<keyword evidence="2" id="KW-1185">Reference proteome</keyword>
<reference evidence="2" key="1">
    <citation type="submission" date="2016-10" db="EMBL/GenBank/DDBJ databases">
        <authorList>
            <person name="Varghese N."/>
            <person name="Submissions S."/>
        </authorList>
    </citation>
    <scope>NUCLEOTIDE SEQUENCE [LARGE SCALE GENOMIC DNA]</scope>
    <source>
        <strain evidence="2">CGMCC 1.10783</strain>
    </source>
</reference>
<dbReference type="OrthoDB" id="4943943at2"/>
<gene>
    <name evidence="1" type="ORF">SAMN05216555_10840</name>
</gene>
<dbReference type="AlphaFoldDB" id="A0A1G8RR31"/>
<dbReference type="Proteomes" id="UP000182130">
    <property type="component" value="Unassembled WGS sequence"/>
</dbReference>
<evidence type="ECO:0000313" key="2">
    <source>
        <dbReference type="Proteomes" id="UP000182130"/>
    </source>
</evidence>
<dbReference type="InterPro" id="IPR009937">
    <property type="entry name" value="Phage_holin_3_6"/>
</dbReference>
<name>A0A1G8RR31_9MICC</name>
<protein>
    <submittedName>
        <fullName evidence="1">Putative Holin-X, holin superfamily III</fullName>
    </submittedName>
</protein>
<accession>A0A1G8RR31</accession>
<proteinExistence type="predicted"/>
<dbReference type="STRING" id="1045773.SAMN05216555_10840"/>
<dbReference type="Pfam" id="PF07332">
    <property type="entry name" value="Phage_holin_3_6"/>
    <property type="match status" value="1"/>
</dbReference>